<evidence type="ECO:0000259" key="6">
    <source>
        <dbReference type="PROSITE" id="PS50056"/>
    </source>
</evidence>
<dbReference type="CDD" id="cd14526">
    <property type="entry name" value="DSP_laforin-like"/>
    <property type="match status" value="1"/>
</dbReference>
<dbReference type="InterPro" id="IPR013783">
    <property type="entry name" value="Ig-like_fold"/>
</dbReference>
<dbReference type="InterPro" id="IPR029021">
    <property type="entry name" value="Prot-tyrosine_phosphatase-like"/>
</dbReference>
<evidence type="ECO:0000256" key="4">
    <source>
        <dbReference type="SAM" id="MobiDB-lite"/>
    </source>
</evidence>
<feature type="region of interest" description="Disordered" evidence="4">
    <location>
        <begin position="66"/>
        <end position="91"/>
    </location>
</feature>
<keyword evidence="2" id="KW-0904">Protein phosphatase</keyword>
<dbReference type="InParanoid" id="A0A2V0NRB5"/>
<dbReference type="InterPro" id="IPR000340">
    <property type="entry name" value="Dual-sp_phosphatase_cat-dom"/>
</dbReference>
<sequence>MQLGVRAPLEAALKRNPCGRRCRQPTVPTGGRSGVAAAMIETQQQHRRRRPLAAAAAEGAEPAAAAAAAAPAAAPGEGAGAEEDEAKKSEEYTTEMQAKMGTGLTYRHEDGMNWHHILPDVIVGSCLQCPDDVDRLAGEGITTIFCLQEDSDLAYFDIDIEGIRARAVERGDIRHVRFPVRDFDPFDLRKKLPKAVAKLAGAHQPRGGTAYIHCTAGLGRAPATALAYMYWLRGWELQAAYDHLTSTRTCSPRIEAVRAATADLLTGSGPVPVTISLMRRGTAKVAQVAGLDVGWHQRIDLAENPKTKRLEVTRELLPGSYPFKFVIDEVWSASADYPCFKDGANTNNVVTVLPRDATGAAARDRLLSPTGLLTEDERLELAALLCPWDSHDRALHMPQTEAVAAEAAAAAAEAAG</sequence>
<feature type="compositionally biased region" description="Low complexity" evidence="4">
    <location>
        <begin position="66"/>
        <end position="76"/>
    </location>
</feature>
<evidence type="ECO:0000313" key="8">
    <source>
        <dbReference type="Proteomes" id="UP000247498"/>
    </source>
</evidence>
<dbReference type="FunCoup" id="A0A2V0NRB5">
    <property type="interactions" value="242"/>
</dbReference>
<dbReference type="CDD" id="cd02859">
    <property type="entry name" value="E_set_AMPKbeta_like_N"/>
    <property type="match status" value="1"/>
</dbReference>
<evidence type="ECO:0000256" key="1">
    <source>
        <dbReference type="ARBA" id="ARBA00022801"/>
    </source>
</evidence>
<dbReference type="STRING" id="307507.A0A2V0NRB5"/>
<feature type="domain" description="Tyrosine specific protein phosphatases" evidence="6">
    <location>
        <begin position="190"/>
        <end position="248"/>
    </location>
</feature>
<proteinExistence type="predicted"/>
<comment type="caution">
    <text evidence="7">The sequence shown here is derived from an EMBL/GenBank/DDBJ whole genome shotgun (WGS) entry which is preliminary data.</text>
</comment>
<dbReference type="PANTHER" id="PTHR46642">
    <property type="entry name" value="DUAL SPECIFICITY PHOSPHATASE, SUBGROUP, CATALYTIC DOMAIN"/>
    <property type="match status" value="1"/>
</dbReference>
<keyword evidence="8" id="KW-1185">Reference proteome</keyword>
<keyword evidence="3" id="KW-0119">Carbohydrate metabolism</keyword>
<evidence type="ECO:0000313" key="7">
    <source>
        <dbReference type="EMBL" id="GBF90184.1"/>
    </source>
</evidence>
<dbReference type="GO" id="GO:0019203">
    <property type="term" value="F:carbohydrate phosphatase activity"/>
    <property type="evidence" value="ECO:0007669"/>
    <property type="project" value="InterPro"/>
</dbReference>
<gene>
    <name evidence="7" type="ORF">Rsub_03317</name>
</gene>
<dbReference type="SUPFAM" id="SSF81296">
    <property type="entry name" value="E set domains"/>
    <property type="match status" value="1"/>
</dbReference>
<dbReference type="SMART" id="SM00195">
    <property type="entry name" value="DSPc"/>
    <property type="match status" value="1"/>
</dbReference>
<protein>
    <submittedName>
        <fullName evidence="7">Phosphoglucan phosphatase</fullName>
    </submittedName>
</protein>
<dbReference type="PANTHER" id="PTHR46642:SF3">
    <property type="entry name" value="PHOSPHOGLUCAN PHOSPHATASE DSP4, CHLOROPLASTIC"/>
    <property type="match status" value="1"/>
</dbReference>
<dbReference type="InterPro" id="IPR014756">
    <property type="entry name" value="Ig_E-set"/>
</dbReference>
<dbReference type="Gene3D" id="3.90.190.10">
    <property type="entry name" value="Protein tyrosine phosphatase superfamily"/>
    <property type="match status" value="1"/>
</dbReference>
<evidence type="ECO:0000256" key="2">
    <source>
        <dbReference type="ARBA" id="ARBA00022912"/>
    </source>
</evidence>
<organism evidence="7 8">
    <name type="scientific">Raphidocelis subcapitata</name>
    <dbReference type="NCBI Taxonomy" id="307507"/>
    <lineage>
        <taxon>Eukaryota</taxon>
        <taxon>Viridiplantae</taxon>
        <taxon>Chlorophyta</taxon>
        <taxon>core chlorophytes</taxon>
        <taxon>Chlorophyceae</taxon>
        <taxon>CS clade</taxon>
        <taxon>Sphaeropleales</taxon>
        <taxon>Selenastraceae</taxon>
        <taxon>Raphidocelis</taxon>
    </lineage>
</organism>
<dbReference type="InterPro" id="IPR000387">
    <property type="entry name" value="Tyr_Pase_dom"/>
</dbReference>
<dbReference type="Gene3D" id="2.60.40.10">
    <property type="entry name" value="Immunoglobulins"/>
    <property type="match status" value="1"/>
</dbReference>
<dbReference type="GO" id="GO:0009507">
    <property type="term" value="C:chloroplast"/>
    <property type="evidence" value="ECO:0007669"/>
    <property type="project" value="TreeGrafter"/>
</dbReference>
<dbReference type="GO" id="GO:0004721">
    <property type="term" value="F:phosphoprotein phosphatase activity"/>
    <property type="evidence" value="ECO:0007669"/>
    <property type="project" value="UniProtKB-KW"/>
</dbReference>
<feature type="domain" description="Tyrosine-protein phosphatase" evidence="5">
    <location>
        <begin position="113"/>
        <end position="270"/>
    </location>
</feature>
<dbReference type="InterPro" id="IPR020422">
    <property type="entry name" value="TYR_PHOSPHATASE_DUAL_dom"/>
</dbReference>
<dbReference type="InterPro" id="IPR045204">
    <property type="entry name" value="DSP_laforin-like"/>
</dbReference>
<dbReference type="Pfam" id="PF00782">
    <property type="entry name" value="DSPc"/>
    <property type="match status" value="1"/>
</dbReference>
<dbReference type="EMBL" id="BDRX01000015">
    <property type="protein sequence ID" value="GBF90184.1"/>
    <property type="molecule type" value="Genomic_DNA"/>
</dbReference>
<dbReference type="PROSITE" id="PS50054">
    <property type="entry name" value="TYR_PHOSPHATASE_DUAL"/>
    <property type="match status" value="1"/>
</dbReference>
<dbReference type="PROSITE" id="PS50056">
    <property type="entry name" value="TYR_PHOSPHATASE_2"/>
    <property type="match status" value="1"/>
</dbReference>
<dbReference type="InterPro" id="IPR052832">
    <property type="entry name" value="Starch-Glucan_Phosphatase"/>
</dbReference>
<keyword evidence="1" id="KW-0378">Hydrolase</keyword>
<dbReference type="OrthoDB" id="273181at2759"/>
<dbReference type="InterPro" id="IPR032640">
    <property type="entry name" value="AMPK1_CBM"/>
</dbReference>
<dbReference type="GO" id="GO:2001070">
    <property type="term" value="F:starch binding"/>
    <property type="evidence" value="ECO:0007669"/>
    <property type="project" value="TreeGrafter"/>
</dbReference>
<dbReference type="Proteomes" id="UP000247498">
    <property type="component" value="Unassembled WGS sequence"/>
</dbReference>
<dbReference type="AlphaFoldDB" id="A0A2V0NRB5"/>
<evidence type="ECO:0000259" key="5">
    <source>
        <dbReference type="PROSITE" id="PS50054"/>
    </source>
</evidence>
<accession>A0A2V0NRB5</accession>
<name>A0A2V0NRB5_9CHLO</name>
<reference evidence="7 8" key="1">
    <citation type="journal article" date="2018" name="Sci. Rep.">
        <title>Raphidocelis subcapitata (=Pseudokirchneriella subcapitata) provides an insight into genome evolution and environmental adaptations in the Sphaeropleales.</title>
        <authorList>
            <person name="Suzuki S."/>
            <person name="Yamaguchi H."/>
            <person name="Nakajima N."/>
            <person name="Kawachi M."/>
        </authorList>
    </citation>
    <scope>NUCLEOTIDE SEQUENCE [LARGE SCALE GENOMIC DNA]</scope>
    <source>
        <strain evidence="7 8">NIES-35</strain>
    </source>
</reference>
<dbReference type="Pfam" id="PF16561">
    <property type="entry name" value="AMPK1_CBM"/>
    <property type="match status" value="1"/>
</dbReference>
<dbReference type="GO" id="GO:0005983">
    <property type="term" value="P:starch catabolic process"/>
    <property type="evidence" value="ECO:0007669"/>
    <property type="project" value="TreeGrafter"/>
</dbReference>
<evidence type="ECO:0000256" key="3">
    <source>
        <dbReference type="ARBA" id="ARBA00023277"/>
    </source>
</evidence>
<dbReference type="SUPFAM" id="SSF52799">
    <property type="entry name" value="(Phosphotyrosine protein) phosphatases II"/>
    <property type="match status" value="1"/>
</dbReference>